<dbReference type="InterPro" id="IPR004358">
    <property type="entry name" value="Sig_transdc_His_kin-like_C"/>
</dbReference>
<name>A0A1L3SYM1_9HYPH</name>
<dbReference type="Pfam" id="PF00512">
    <property type="entry name" value="HisKA"/>
    <property type="match status" value="1"/>
</dbReference>
<dbReference type="Proteomes" id="UP000182840">
    <property type="component" value="Chromosome"/>
</dbReference>
<evidence type="ECO:0000313" key="10">
    <source>
        <dbReference type="EMBL" id="APH74498.1"/>
    </source>
</evidence>
<evidence type="ECO:0000256" key="2">
    <source>
        <dbReference type="ARBA" id="ARBA00012438"/>
    </source>
</evidence>
<evidence type="ECO:0000256" key="8">
    <source>
        <dbReference type="SAM" id="Phobius"/>
    </source>
</evidence>
<evidence type="ECO:0000256" key="7">
    <source>
        <dbReference type="SAM" id="MobiDB-lite"/>
    </source>
</evidence>
<feature type="transmembrane region" description="Helical" evidence="8">
    <location>
        <begin position="149"/>
        <end position="165"/>
    </location>
</feature>
<dbReference type="Pfam" id="PF02518">
    <property type="entry name" value="HATPase_c"/>
    <property type="match status" value="1"/>
</dbReference>
<dbReference type="SMART" id="SM00388">
    <property type="entry name" value="HisKA"/>
    <property type="match status" value="1"/>
</dbReference>
<protein>
    <recommendedName>
        <fullName evidence="2">histidine kinase</fullName>
        <ecNumber evidence="2">2.7.13.3</ecNumber>
    </recommendedName>
</protein>
<gene>
    <name evidence="10" type="ORF">BSQ44_09120</name>
</gene>
<dbReference type="KEGG" id="meso:BSQ44_09120"/>
<dbReference type="Gene3D" id="3.30.450.20">
    <property type="entry name" value="PAS domain"/>
    <property type="match status" value="1"/>
</dbReference>
<dbReference type="CDD" id="cd00130">
    <property type="entry name" value="PAS"/>
    <property type="match status" value="1"/>
</dbReference>
<dbReference type="InterPro" id="IPR000014">
    <property type="entry name" value="PAS"/>
</dbReference>
<feature type="transmembrane region" description="Helical" evidence="8">
    <location>
        <begin position="72"/>
        <end position="92"/>
    </location>
</feature>
<keyword evidence="5" id="KW-0418">Kinase</keyword>
<dbReference type="EC" id="2.7.13.3" evidence="2"/>
<evidence type="ECO:0000259" key="9">
    <source>
        <dbReference type="PROSITE" id="PS50109"/>
    </source>
</evidence>
<dbReference type="PANTHER" id="PTHR43047">
    <property type="entry name" value="TWO-COMPONENT HISTIDINE PROTEIN KINASE"/>
    <property type="match status" value="1"/>
</dbReference>
<dbReference type="PROSITE" id="PS50109">
    <property type="entry name" value="HIS_KIN"/>
    <property type="match status" value="1"/>
</dbReference>
<keyword evidence="4" id="KW-0808">Transferase</keyword>
<keyword evidence="11" id="KW-1185">Reference proteome</keyword>
<keyword evidence="6" id="KW-0902">Two-component regulatory system</keyword>
<dbReference type="InterPro" id="IPR003594">
    <property type="entry name" value="HATPase_dom"/>
</dbReference>
<comment type="catalytic activity">
    <reaction evidence="1">
        <text>ATP + protein L-histidine = ADP + protein N-phospho-L-histidine.</text>
        <dbReference type="EC" id="2.7.13.3"/>
    </reaction>
</comment>
<evidence type="ECO:0000256" key="5">
    <source>
        <dbReference type="ARBA" id="ARBA00022777"/>
    </source>
</evidence>
<proteinExistence type="predicted"/>
<dbReference type="STRING" id="1670800.BSQ44_09120"/>
<dbReference type="PANTHER" id="PTHR43047:SF63">
    <property type="entry name" value="HISTIDINE KINASE"/>
    <property type="match status" value="1"/>
</dbReference>
<feature type="transmembrane region" description="Helical" evidence="8">
    <location>
        <begin position="44"/>
        <end position="65"/>
    </location>
</feature>
<organism evidence="10 11">
    <name type="scientific">Aquibium oceanicum</name>
    <dbReference type="NCBI Taxonomy" id="1670800"/>
    <lineage>
        <taxon>Bacteria</taxon>
        <taxon>Pseudomonadati</taxon>
        <taxon>Pseudomonadota</taxon>
        <taxon>Alphaproteobacteria</taxon>
        <taxon>Hyphomicrobiales</taxon>
        <taxon>Phyllobacteriaceae</taxon>
        <taxon>Aquibium</taxon>
    </lineage>
</organism>
<evidence type="ECO:0000313" key="11">
    <source>
        <dbReference type="Proteomes" id="UP000182840"/>
    </source>
</evidence>
<evidence type="ECO:0000256" key="1">
    <source>
        <dbReference type="ARBA" id="ARBA00000085"/>
    </source>
</evidence>
<feature type="region of interest" description="Disordered" evidence="7">
    <location>
        <begin position="555"/>
        <end position="575"/>
    </location>
</feature>
<keyword evidence="8" id="KW-1133">Transmembrane helix</keyword>
<sequence>MVHPSVTDTSERGRQRRLLGVALAGPFLVSAAFAQVLAPVAGVPVALAAICMCFVIGWTVAVAVAQSGSRSVAGPALLVAAVAPLALLVPLAGGPSSPLFLSFVPLLLEPVFVARTRFALVGGALAAAAAIIMGVLLPLIHGMAVDAPAAWFWLVPLAYAGTLWLRRAAFLPEVEAASPRTTSFLADRYPAVTMRLSPNGEVSECSAQAHSVLTLDPQFLLGAGLLDRVHVADRIAYLAAVADMREGAAYRSVELRLRLPADADSQPGHGYRPFVLEFVSDEVGEDGFAVILRENTTVARLREELDAARGCAETEKIRFLATVSHELRTPLNTIIGFSDMLLCGMAGPFGNERQREYTGLVRESGEHLLAVVNAILDVAKLESGTYPIVREHFRMLEAVETSKAIMSYQAAAKGVELECRVDETVGEVHADKRALQQILINLLSNAVKFTPAGGTVTVKVERQAEGVRLSVSDTGIGIAEEDLPRIGKPFVQVLNDYTRQYEGTGLGLSLVRGLVELHGGSMAVESAPGMGTSVEITIPFEDCTGSKDRHDAEILTISPSGKPRRKANEAFRQSA</sequence>
<dbReference type="CDD" id="cd00082">
    <property type="entry name" value="HisKA"/>
    <property type="match status" value="1"/>
</dbReference>
<dbReference type="Gene3D" id="3.30.565.10">
    <property type="entry name" value="Histidine kinase-like ATPase, C-terminal domain"/>
    <property type="match status" value="1"/>
</dbReference>
<dbReference type="SUPFAM" id="SSF55874">
    <property type="entry name" value="ATPase domain of HSP90 chaperone/DNA topoisomerase II/histidine kinase"/>
    <property type="match status" value="1"/>
</dbReference>
<dbReference type="Gene3D" id="1.10.287.130">
    <property type="match status" value="1"/>
</dbReference>
<evidence type="ECO:0000256" key="6">
    <source>
        <dbReference type="ARBA" id="ARBA00023012"/>
    </source>
</evidence>
<dbReference type="AlphaFoldDB" id="A0A1L3SYM1"/>
<dbReference type="InterPro" id="IPR005467">
    <property type="entry name" value="His_kinase_dom"/>
</dbReference>
<keyword evidence="8" id="KW-0812">Transmembrane</keyword>
<dbReference type="InterPro" id="IPR003661">
    <property type="entry name" value="HisK_dim/P_dom"/>
</dbReference>
<reference evidence="11" key="1">
    <citation type="submission" date="2016-11" db="EMBL/GenBank/DDBJ databases">
        <title>Mesorhizobium oceanicum sp. nov., isolated from deep seawater in South China Sea.</title>
        <authorList>
            <person name="Fu G.-Y."/>
        </authorList>
    </citation>
    <scope>NUCLEOTIDE SEQUENCE [LARGE SCALE GENOMIC DNA]</scope>
    <source>
        <strain evidence="11">B7</strain>
    </source>
</reference>
<dbReference type="GO" id="GO:0000155">
    <property type="term" value="F:phosphorelay sensor kinase activity"/>
    <property type="evidence" value="ECO:0007669"/>
    <property type="project" value="InterPro"/>
</dbReference>
<dbReference type="GO" id="GO:0005886">
    <property type="term" value="C:plasma membrane"/>
    <property type="evidence" value="ECO:0007669"/>
    <property type="project" value="TreeGrafter"/>
</dbReference>
<keyword evidence="8" id="KW-0472">Membrane</keyword>
<dbReference type="SUPFAM" id="SSF47384">
    <property type="entry name" value="Homodimeric domain of signal transducing histidine kinase"/>
    <property type="match status" value="1"/>
</dbReference>
<dbReference type="EMBL" id="CP018171">
    <property type="protein sequence ID" value="APH74498.1"/>
    <property type="molecule type" value="Genomic_DNA"/>
</dbReference>
<feature type="transmembrane region" description="Helical" evidence="8">
    <location>
        <begin position="112"/>
        <end position="137"/>
    </location>
</feature>
<evidence type="ECO:0000256" key="4">
    <source>
        <dbReference type="ARBA" id="ARBA00022679"/>
    </source>
</evidence>
<evidence type="ECO:0000256" key="3">
    <source>
        <dbReference type="ARBA" id="ARBA00022553"/>
    </source>
</evidence>
<dbReference type="InterPro" id="IPR036097">
    <property type="entry name" value="HisK_dim/P_sf"/>
</dbReference>
<keyword evidence="3" id="KW-0597">Phosphoprotein</keyword>
<accession>A0A1L3SYM1</accession>
<dbReference type="PRINTS" id="PR00344">
    <property type="entry name" value="BCTRLSENSOR"/>
</dbReference>
<feature type="domain" description="Histidine kinase" evidence="9">
    <location>
        <begin position="322"/>
        <end position="542"/>
    </location>
</feature>
<dbReference type="CDD" id="cd16922">
    <property type="entry name" value="HATPase_EvgS-ArcB-TorS-like"/>
    <property type="match status" value="1"/>
</dbReference>
<dbReference type="SMART" id="SM00387">
    <property type="entry name" value="HATPase_c"/>
    <property type="match status" value="1"/>
</dbReference>
<dbReference type="FunFam" id="3.30.565.10:FF:000010">
    <property type="entry name" value="Sensor histidine kinase RcsC"/>
    <property type="match status" value="1"/>
</dbReference>
<dbReference type="InterPro" id="IPR036890">
    <property type="entry name" value="HATPase_C_sf"/>
</dbReference>
<dbReference type="GO" id="GO:0009927">
    <property type="term" value="F:histidine phosphotransfer kinase activity"/>
    <property type="evidence" value="ECO:0007669"/>
    <property type="project" value="TreeGrafter"/>
</dbReference>